<proteinExistence type="predicted"/>
<evidence type="ECO:0000313" key="1">
    <source>
        <dbReference type="EMBL" id="AGM28020.1"/>
    </source>
</evidence>
<dbReference type="Proteomes" id="UP000013961">
    <property type="component" value="Chromosome"/>
</dbReference>
<protein>
    <submittedName>
        <fullName evidence="1">Uncharacterized protein</fullName>
    </submittedName>
</protein>
<dbReference type="KEGG" id="mabb:MASS_1418"/>
<accession>A0AB33A8D0</accession>
<reference evidence="1 2" key="1">
    <citation type="journal article" date="2013" name="Genome Announc.">
        <title>Complete Genome Sequence of Mycobacterium massiliense Clinical Strain Asan 50594, Belonging to the Type II Genotype.</title>
        <authorList>
            <person name="Kim B.J."/>
            <person name="Kim B.R."/>
            <person name="Hong S.H."/>
            <person name="Seok S.H."/>
            <person name="Kook Y.H."/>
            <person name="Kim B.J."/>
        </authorList>
    </citation>
    <scope>NUCLEOTIDE SEQUENCE [LARGE SCALE GENOMIC DNA]</scope>
    <source>
        <strain evidence="1 2">50594</strain>
    </source>
</reference>
<gene>
    <name evidence="1" type="ORF">MASS_1418</name>
</gene>
<dbReference type="AlphaFoldDB" id="A0AB33A8D0"/>
<sequence length="49" mass="5608">MTAMSALTDDLRTDLLRRWSEPHRRHRDAVRALGSGARHDVAAELRRIA</sequence>
<name>A0AB33A8D0_9MYCO</name>
<organism evidence="1 2">
    <name type="scientific">Mycobacteroides abscessus subsp. bolletii 50594</name>
    <dbReference type="NCBI Taxonomy" id="1303024"/>
    <lineage>
        <taxon>Bacteria</taxon>
        <taxon>Bacillati</taxon>
        <taxon>Actinomycetota</taxon>
        <taxon>Actinomycetes</taxon>
        <taxon>Mycobacteriales</taxon>
        <taxon>Mycobacteriaceae</taxon>
        <taxon>Mycobacteroides</taxon>
        <taxon>Mycobacteroides abscessus</taxon>
    </lineage>
</organism>
<evidence type="ECO:0000313" key="2">
    <source>
        <dbReference type="Proteomes" id="UP000013961"/>
    </source>
</evidence>
<dbReference type="EMBL" id="CP004374">
    <property type="protein sequence ID" value="AGM28020.1"/>
    <property type="molecule type" value="Genomic_DNA"/>
</dbReference>